<name>A0A921JIJ2_9BACT</name>
<dbReference type="AlphaFoldDB" id="A0A921JIJ2"/>
<protein>
    <submittedName>
        <fullName evidence="2">DUF4294 domain-containing protein</fullName>
    </submittedName>
</protein>
<feature type="chain" id="PRO_5037802390" evidence="1">
    <location>
        <begin position="24"/>
        <end position="220"/>
    </location>
</feature>
<evidence type="ECO:0000313" key="3">
    <source>
        <dbReference type="Proteomes" id="UP000711407"/>
    </source>
</evidence>
<dbReference type="Proteomes" id="UP000711407">
    <property type="component" value="Unassembled WGS sequence"/>
</dbReference>
<dbReference type="EMBL" id="DYXT01000037">
    <property type="protein sequence ID" value="HJE39507.1"/>
    <property type="molecule type" value="Genomic_DNA"/>
</dbReference>
<evidence type="ECO:0000313" key="2">
    <source>
        <dbReference type="EMBL" id="HJE39507.1"/>
    </source>
</evidence>
<dbReference type="InterPro" id="IPR025636">
    <property type="entry name" value="DUF4294"/>
</dbReference>
<organism evidence="2 3">
    <name type="scientific">Candidatus Amulumruptor caecigallinarius</name>
    <dbReference type="NCBI Taxonomy" id="2109911"/>
    <lineage>
        <taxon>Bacteria</taxon>
        <taxon>Pseudomonadati</taxon>
        <taxon>Bacteroidota</taxon>
        <taxon>Bacteroidia</taxon>
        <taxon>Bacteroidales</taxon>
        <taxon>Muribaculaceae</taxon>
        <taxon>Candidatus Amulumruptor</taxon>
    </lineage>
</organism>
<comment type="caution">
    <text evidence="2">The sequence shown here is derived from an EMBL/GenBank/DDBJ whole genome shotgun (WGS) entry which is preliminary data.</text>
</comment>
<keyword evidence="1" id="KW-0732">Signal</keyword>
<dbReference type="Pfam" id="PF14127">
    <property type="entry name" value="DUF4294"/>
    <property type="match status" value="1"/>
</dbReference>
<reference evidence="2" key="1">
    <citation type="journal article" date="2021" name="PeerJ">
        <title>Extensive microbial diversity within the chicken gut microbiome revealed by metagenomics and culture.</title>
        <authorList>
            <person name="Gilroy R."/>
            <person name="Ravi A."/>
            <person name="Getino M."/>
            <person name="Pursley I."/>
            <person name="Horton D.L."/>
            <person name="Alikhan N.F."/>
            <person name="Baker D."/>
            <person name="Gharbi K."/>
            <person name="Hall N."/>
            <person name="Watson M."/>
            <person name="Adriaenssens E.M."/>
            <person name="Foster-Nyarko E."/>
            <person name="Jarju S."/>
            <person name="Secka A."/>
            <person name="Antonio M."/>
            <person name="Oren A."/>
            <person name="Chaudhuri R.R."/>
            <person name="La Ragione R."/>
            <person name="Hildebrand F."/>
            <person name="Pallen M.J."/>
        </authorList>
    </citation>
    <scope>NUCLEOTIDE SEQUENCE</scope>
    <source>
        <strain evidence="2">4100</strain>
    </source>
</reference>
<evidence type="ECO:0000256" key="1">
    <source>
        <dbReference type="SAM" id="SignalP"/>
    </source>
</evidence>
<feature type="signal peptide" evidence="1">
    <location>
        <begin position="1"/>
        <end position="23"/>
    </location>
</feature>
<accession>A0A921JIJ2</accession>
<reference evidence="2" key="2">
    <citation type="submission" date="2021-09" db="EMBL/GenBank/DDBJ databases">
        <authorList>
            <person name="Gilroy R."/>
        </authorList>
    </citation>
    <scope>NUCLEOTIDE SEQUENCE</scope>
    <source>
        <strain evidence="2">4100</strain>
    </source>
</reference>
<proteinExistence type="predicted"/>
<sequence length="220" mass="25469">MLKQGRKYMLALALTLGGSGYTAADNAPQPDQITTTDILDPGDGRIRGLKGYYYTDIDGEETKMLVLNEVTVFPPLKFKNKKQEQFYWRTVRDVKKTLPYAKLISETLVETYEYIETIPDSKMREDHLKRMEGEVFEQYKPVLKKFTRGQAQMLLKLIRRETNQSSYNILKAFLGSFRANFWQLFGRFFGVNLKSDFRPDKDDKDAIIERVAVAVELGLI</sequence>
<gene>
    <name evidence="2" type="ORF">K8V47_07115</name>
</gene>